<dbReference type="SMART" id="SM00470">
    <property type="entry name" value="ParB"/>
    <property type="match status" value="1"/>
</dbReference>
<protein>
    <submittedName>
        <fullName evidence="2">ParB N-terminal domain-containing protein</fullName>
    </submittedName>
</protein>
<dbReference type="InterPro" id="IPR003115">
    <property type="entry name" value="ParB_N"/>
</dbReference>
<dbReference type="InterPro" id="IPR036086">
    <property type="entry name" value="ParB/Sulfiredoxin_sf"/>
</dbReference>
<dbReference type="GO" id="GO:0045881">
    <property type="term" value="P:positive regulation of sporulation resulting in formation of a cellular spore"/>
    <property type="evidence" value="ECO:0007669"/>
    <property type="project" value="TreeGrafter"/>
</dbReference>
<organism evidence="2 3">
    <name type="scientific">Clostridium beijerinckii</name>
    <name type="common">Clostridium MP</name>
    <dbReference type="NCBI Taxonomy" id="1520"/>
    <lineage>
        <taxon>Bacteria</taxon>
        <taxon>Bacillati</taxon>
        <taxon>Bacillota</taxon>
        <taxon>Clostridia</taxon>
        <taxon>Eubacteriales</taxon>
        <taxon>Clostridiaceae</taxon>
        <taxon>Clostridium</taxon>
    </lineage>
</organism>
<dbReference type="GO" id="GO:0007059">
    <property type="term" value="P:chromosome segregation"/>
    <property type="evidence" value="ECO:0007669"/>
    <property type="project" value="TreeGrafter"/>
</dbReference>
<gene>
    <name evidence="2" type="ORF">HGI39_04190</name>
</gene>
<dbReference type="PANTHER" id="PTHR33375:SF1">
    <property type="entry name" value="CHROMOSOME-PARTITIONING PROTEIN PARB-RELATED"/>
    <property type="match status" value="1"/>
</dbReference>
<dbReference type="Pfam" id="PF02195">
    <property type="entry name" value="ParB_N"/>
    <property type="match status" value="1"/>
</dbReference>
<dbReference type="RefSeq" id="WP_171779934.1">
    <property type="nucleotide sequence ID" value="NZ_JABAGV010000007.1"/>
</dbReference>
<dbReference type="SUPFAM" id="SSF110849">
    <property type="entry name" value="ParB/Sulfiredoxin"/>
    <property type="match status" value="1"/>
</dbReference>
<evidence type="ECO:0000313" key="2">
    <source>
        <dbReference type="EMBL" id="MBC2473921.1"/>
    </source>
</evidence>
<feature type="domain" description="ParB-like N-terminal" evidence="1">
    <location>
        <begin position="6"/>
        <end position="90"/>
    </location>
</feature>
<accession>A0AAW3W4S6</accession>
<reference evidence="2" key="2">
    <citation type="journal article" date="2022" name="Nat. Biotechnol.">
        <title>Carbon-negative production of acetone and isopropanol by gas fermentation at industrial pilot scale.</title>
        <authorList>
            <person name="Liew F.E."/>
            <person name="Nogle R."/>
            <person name="Abdalla T."/>
            <person name="Rasor B.J."/>
            <person name="Canter C."/>
            <person name="Jensen R.O."/>
            <person name="Wang L."/>
            <person name="Strutz J."/>
            <person name="Chirania P."/>
            <person name="De Tissera S."/>
            <person name="Mueller A.P."/>
            <person name="Ruan Z."/>
            <person name="Gao A."/>
            <person name="Tran L."/>
            <person name="Engle N.L."/>
            <person name="Bromley J.C."/>
            <person name="Daniell J."/>
            <person name="Conrado R."/>
            <person name="Tschaplinski T.J."/>
            <person name="Giannone R.J."/>
            <person name="Hettich R.L."/>
            <person name="Karim A.S."/>
            <person name="Simpson S.D."/>
            <person name="Brown S.D."/>
            <person name="Leang C."/>
            <person name="Jewett M.C."/>
            <person name="Kopke M."/>
        </authorList>
    </citation>
    <scope>NUCLEOTIDE SEQUENCE</scope>
    <source>
        <strain evidence="2">DJ015</strain>
    </source>
</reference>
<name>A0AAW3W4S6_CLOBE</name>
<evidence type="ECO:0000259" key="1">
    <source>
        <dbReference type="SMART" id="SM00470"/>
    </source>
</evidence>
<dbReference type="EMBL" id="JABAGV010000007">
    <property type="protein sequence ID" value="MBC2473921.1"/>
    <property type="molecule type" value="Genomic_DNA"/>
</dbReference>
<reference evidence="2" key="1">
    <citation type="submission" date="2020-04" db="EMBL/GenBank/DDBJ databases">
        <authorList>
            <person name="Brown S."/>
        </authorList>
    </citation>
    <scope>NUCLEOTIDE SEQUENCE</scope>
    <source>
        <strain evidence="2">DJ015</strain>
    </source>
</reference>
<evidence type="ECO:0000313" key="3">
    <source>
        <dbReference type="Proteomes" id="UP001194098"/>
    </source>
</evidence>
<dbReference type="GO" id="GO:0005694">
    <property type="term" value="C:chromosome"/>
    <property type="evidence" value="ECO:0007669"/>
    <property type="project" value="TreeGrafter"/>
</dbReference>
<dbReference type="InterPro" id="IPR050336">
    <property type="entry name" value="Chromosome_partition/occlusion"/>
</dbReference>
<proteinExistence type="predicted"/>
<dbReference type="PANTHER" id="PTHR33375">
    <property type="entry name" value="CHROMOSOME-PARTITIONING PROTEIN PARB-RELATED"/>
    <property type="match status" value="1"/>
</dbReference>
<comment type="caution">
    <text evidence="2">The sequence shown here is derived from an EMBL/GenBank/DDBJ whole genome shotgun (WGS) entry which is preliminary data.</text>
</comment>
<sequence>MNNDVIDINLLKPHPLNKKIYGEEDIQELADKIRKSSFIKPLVISQENIIISGHRRHSACLLLQIKEVPYERVHFNNIDQELERLLLENEAREKTTYQKGQEAKLWEELEQKKANIRRISAQNNDMAHSVREKSPTQEKGRVRDIIAEKVGIGSGKTYEKTKFVVNEIDKLKEAGNEKDAEFLVNVLNTSVSGAKDIIKSKSLDGISNELKDKVISKEINVKEAMKVIKKKSKNSKEDTIENVNHLNLSETSSSSNNVETNLSVDEFQSSINKFIQQINIYAEAEETLESIYKESKNEVLDSLENLENAINKIKDIIL</sequence>
<dbReference type="Gene3D" id="3.90.1530.10">
    <property type="entry name" value="Conserved hypothetical protein from pyrococcus furiosus pfu- 392566-001, ParB domain"/>
    <property type="match status" value="1"/>
</dbReference>
<dbReference type="Proteomes" id="UP001194098">
    <property type="component" value="Unassembled WGS sequence"/>
</dbReference>
<dbReference type="AlphaFoldDB" id="A0AAW3W4S6"/>